<reference evidence="8 10" key="3">
    <citation type="submission" date="2018-04" db="EMBL/GenBank/DDBJ databases">
        <title>Genomic Encyclopedia of Archaeal and Bacterial Type Strains, Phase II (KMG-II): from individual species to whole genera.</title>
        <authorList>
            <person name="Goeker M."/>
        </authorList>
    </citation>
    <scope>NUCLEOTIDE SEQUENCE [LARGE SCALE GENOMIC DNA]</scope>
    <source>
        <strain evidence="8 10">DSM 22902</strain>
    </source>
</reference>
<keyword evidence="9" id="KW-1185">Reference proteome</keyword>
<feature type="transmembrane region" description="Helical" evidence="6">
    <location>
        <begin position="266"/>
        <end position="284"/>
    </location>
</feature>
<dbReference type="Pfam" id="PF07690">
    <property type="entry name" value="MFS_1"/>
    <property type="match status" value="1"/>
</dbReference>
<comment type="subcellular location">
    <subcellularLocation>
        <location evidence="1">Cell inner membrane</location>
        <topology evidence="1">Multi-pass membrane protein</topology>
    </subcellularLocation>
</comment>
<dbReference type="GO" id="GO:0022857">
    <property type="term" value="F:transmembrane transporter activity"/>
    <property type="evidence" value="ECO:0007669"/>
    <property type="project" value="InterPro"/>
</dbReference>
<evidence type="ECO:0000256" key="1">
    <source>
        <dbReference type="ARBA" id="ARBA00004429"/>
    </source>
</evidence>
<dbReference type="GO" id="GO:0005886">
    <property type="term" value="C:plasma membrane"/>
    <property type="evidence" value="ECO:0007669"/>
    <property type="project" value="UniProtKB-SubCell"/>
</dbReference>
<feature type="transmembrane region" description="Helical" evidence="6">
    <location>
        <begin position="81"/>
        <end position="98"/>
    </location>
</feature>
<feature type="transmembrane region" description="Helical" evidence="6">
    <location>
        <begin position="401"/>
        <end position="419"/>
    </location>
</feature>
<dbReference type="PANTHER" id="PTHR43702">
    <property type="entry name" value="L-FUCOSE-PROTON SYMPORTER"/>
    <property type="match status" value="1"/>
</dbReference>
<feature type="transmembrane region" description="Helical" evidence="6">
    <location>
        <begin position="368"/>
        <end position="389"/>
    </location>
</feature>
<keyword evidence="3 6" id="KW-0812">Transmembrane</keyword>
<protein>
    <submittedName>
        <fullName evidence="7 8">MFS transporter</fullName>
    </submittedName>
</protein>
<dbReference type="EMBL" id="CP022384">
    <property type="protein sequence ID" value="ATA81784.1"/>
    <property type="molecule type" value="Genomic_DNA"/>
</dbReference>
<name>A0A250F9I2_9FLAO</name>
<dbReference type="KEGG" id="clk:CGC53_05200"/>
<feature type="transmembrane region" description="Helical" evidence="6">
    <location>
        <begin position="104"/>
        <end position="125"/>
    </location>
</feature>
<dbReference type="InterPro" id="IPR050375">
    <property type="entry name" value="MFS_TsgA-like"/>
</dbReference>
<evidence type="ECO:0000313" key="9">
    <source>
        <dbReference type="Proteomes" id="UP000217276"/>
    </source>
</evidence>
<feature type="transmembrane region" description="Helical" evidence="6">
    <location>
        <begin position="145"/>
        <end position="165"/>
    </location>
</feature>
<dbReference type="InterPro" id="IPR036259">
    <property type="entry name" value="MFS_trans_sf"/>
</dbReference>
<sequence length="431" mass="45328">MEHQDQQNKSYVLPIAMMFALFFMISFVTGLQNPFGVIVKNQFMASNLESQLGNLANFIAYAFMGIPAGKMLERIGYKKTALAAIAVGFVGVCVTFLSGSAGSFAVYLTGAFISGFSMCMLNVVVNPMLNTLGGGGKRGNQLLQFGGAINSIGATIVPVLVGYLIGTISSETSIANANPALFLAMGIFALAFIVLFSMNIPEPHAAAAVANGVKNSHSPLSFRHFVLGAIAIFLYVGIEVGIPNIANLFMTGSTEANGLGIDTTTAGSVVGTYWFLMFIGRLTGGSLGAKFSSKGMLSFVSLLGLVFVLLAIFIPETQMVNMPVFKADISFGLAQVPMSIMFLILCGLCTSVMWGGIFNLATEGLGKYTAAASGIFMVMVCGGGILPAIQGWAADAVGYIQSYWVIVLAIAYLLFYALVGSKNVNTDIDVA</sequence>
<dbReference type="PANTHER" id="PTHR43702:SF3">
    <property type="entry name" value="PROTEIN TSGA"/>
    <property type="match status" value="1"/>
</dbReference>
<organism evidence="7 9">
    <name type="scientific">Capnocytophaga leadbetteri</name>
    <dbReference type="NCBI Taxonomy" id="327575"/>
    <lineage>
        <taxon>Bacteria</taxon>
        <taxon>Pseudomonadati</taxon>
        <taxon>Bacteroidota</taxon>
        <taxon>Flavobacteriia</taxon>
        <taxon>Flavobacteriales</taxon>
        <taxon>Flavobacteriaceae</taxon>
        <taxon>Capnocytophaga</taxon>
    </lineage>
</organism>
<proteinExistence type="predicted"/>
<accession>A0A250F9I2</accession>
<dbReference type="Gene3D" id="1.20.1250.20">
    <property type="entry name" value="MFS general substrate transporter like domains"/>
    <property type="match status" value="2"/>
</dbReference>
<reference evidence="7" key="1">
    <citation type="journal article" date="2017" name="Genome Announc.">
        <title>Twelve Complete Reference Genomes of Clinical Isolates in the Capnocytophaga Genus.</title>
        <authorList>
            <person name="Villarma A."/>
            <person name="Gulvik C.A."/>
            <person name="Rowe L.A."/>
            <person name="Sheth M."/>
            <person name="Juieng P."/>
            <person name="Nicholson A.C."/>
            <person name="Loparev V.N."/>
            <person name="McQuiston J.R."/>
        </authorList>
    </citation>
    <scope>NUCLEOTIDE SEQUENCE</scope>
    <source>
        <strain evidence="7">H6253</strain>
    </source>
</reference>
<dbReference type="InterPro" id="IPR011701">
    <property type="entry name" value="MFS"/>
</dbReference>
<evidence type="ECO:0000313" key="10">
    <source>
        <dbReference type="Proteomes" id="UP000243985"/>
    </source>
</evidence>
<dbReference type="Proteomes" id="UP000217276">
    <property type="component" value="Chromosome"/>
</dbReference>
<dbReference type="RefSeq" id="WP_009390179.1">
    <property type="nucleotide sequence ID" value="NZ_CALIIH010000002.1"/>
</dbReference>
<evidence type="ECO:0000256" key="5">
    <source>
        <dbReference type="ARBA" id="ARBA00023136"/>
    </source>
</evidence>
<keyword evidence="4 6" id="KW-1133">Transmembrane helix</keyword>
<feature type="transmembrane region" description="Helical" evidence="6">
    <location>
        <begin position="177"/>
        <end position="196"/>
    </location>
</feature>
<dbReference type="GeneID" id="84579446"/>
<evidence type="ECO:0000313" key="7">
    <source>
        <dbReference type="EMBL" id="ATA81784.1"/>
    </source>
</evidence>
<evidence type="ECO:0000256" key="4">
    <source>
        <dbReference type="ARBA" id="ARBA00022989"/>
    </source>
</evidence>
<keyword evidence="2" id="KW-1003">Cell membrane</keyword>
<feature type="transmembrane region" description="Helical" evidence="6">
    <location>
        <begin position="334"/>
        <end position="356"/>
    </location>
</feature>
<dbReference type="AlphaFoldDB" id="A0A250F9I2"/>
<dbReference type="Proteomes" id="UP000243985">
    <property type="component" value="Unassembled WGS sequence"/>
</dbReference>
<feature type="transmembrane region" description="Helical" evidence="6">
    <location>
        <begin position="225"/>
        <end position="246"/>
    </location>
</feature>
<feature type="transmembrane region" description="Helical" evidence="6">
    <location>
        <begin position="12"/>
        <end position="31"/>
    </location>
</feature>
<evidence type="ECO:0000256" key="6">
    <source>
        <dbReference type="SAM" id="Phobius"/>
    </source>
</evidence>
<feature type="transmembrane region" description="Helical" evidence="6">
    <location>
        <begin position="296"/>
        <end position="314"/>
    </location>
</feature>
<evidence type="ECO:0000256" key="3">
    <source>
        <dbReference type="ARBA" id="ARBA00022692"/>
    </source>
</evidence>
<keyword evidence="5 6" id="KW-0472">Membrane</keyword>
<evidence type="ECO:0000313" key="8">
    <source>
        <dbReference type="EMBL" id="PTX08380.1"/>
    </source>
</evidence>
<reference evidence="9" key="2">
    <citation type="submission" date="2017-06" db="EMBL/GenBank/DDBJ databases">
        <title>Capnocytophaga spp. assemblies.</title>
        <authorList>
            <person name="Gulvik C.A."/>
        </authorList>
    </citation>
    <scope>NUCLEOTIDE SEQUENCE [LARGE SCALE GENOMIC DNA]</scope>
    <source>
        <strain evidence="9">H6253</strain>
    </source>
</reference>
<gene>
    <name evidence="8" type="ORF">C8P65_10137</name>
    <name evidence="7" type="ORF">CGC53_05200</name>
</gene>
<dbReference type="EMBL" id="QBKG01000001">
    <property type="protein sequence ID" value="PTX08380.1"/>
    <property type="molecule type" value="Genomic_DNA"/>
</dbReference>
<evidence type="ECO:0000256" key="2">
    <source>
        <dbReference type="ARBA" id="ARBA00022475"/>
    </source>
</evidence>
<dbReference type="SUPFAM" id="SSF103473">
    <property type="entry name" value="MFS general substrate transporter"/>
    <property type="match status" value="1"/>
</dbReference>